<accession>A0A0D8BHC7</accession>
<evidence type="ECO:0000313" key="3">
    <source>
        <dbReference type="Proteomes" id="UP000032545"/>
    </source>
</evidence>
<dbReference type="Proteomes" id="UP000032545">
    <property type="component" value="Unassembled WGS sequence"/>
</dbReference>
<evidence type="ECO:0000256" key="1">
    <source>
        <dbReference type="SAM" id="MobiDB-lite"/>
    </source>
</evidence>
<dbReference type="OrthoDB" id="10008142at2"/>
<dbReference type="AlphaFoldDB" id="A0A0D8BHC7"/>
<reference evidence="3" key="1">
    <citation type="submission" date="2015-02" db="EMBL/GenBank/DDBJ databases">
        <title>Draft Genome of Frankia sp. CpI1-S.</title>
        <authorList>
            <person name="Oshone R.T."/>
            <person name="Ngom M."/>
            <person name="Ghodhbane-Gtari F."/>
            <person name="Gtari M."/>
            <person name="Morris K."/>
            <person name="Thomas K."/>
            <person name="Sen A."/>
            <person name="Tisa L.S."/>
        </authorList>
    </citation>
    <scope>NUCLEOTIDE SEQUENCE [LARGE SCALE GENOMIC DNA]</scope>
    <source>
        <strain evidence="3">CpI1-S</strain>
    </source>
</reference>
<feature type="region of interest" description="Disordered" evidence="1">
    <location>
        <begin position="1"/>
        <end position="20"/>
    </location>
</feature>
<organism evidence="2 3">
    <name type="scientific">Frankia torreyi</name>
    <dbReference type="NCBI Taxonomy" id="1856"/>
    <lineage>
        <taxon>Bacteria</taxon>
        <taxon>Bacillati</taxon>
        <taxon>Actinomycetota</taxon>
        <taxon>Actinomycetes</taxon>
        <taxon>Frankiales</taxon>
        <taxon>Frankiaceae</taxon>
        <taxon>Frankia</taxon>
    </lineage>
</organism>
<protein>
    <submittedName>
        <fullName evidence="2">Uncharacterized protein</fullName>
    </submittedName>
</protein>
<name>A0A0D8BHC7_9ACTN</name>
<dbReference type="RefSeq" id="WP_128423291.1">
    <property type="nucleotide sequence ID" value="NZ_JYFN01000014.1"/>
</dbReference>
<reference evidence="2 3" key="2">
    <citation type="journal article" date="2016" name="Genome Announc.">
        <title>Permanent Draft Genome Sequences for Two Variants of Frankia sp. Strain CpI1, the First Frankia Strain Isolated from Root Nodules of Comptonia peregrina.</title>
        <authorList>
            <person name="Oshone R."/>
            <person name="Hurst S.G.IV."/>
            <person name="Abebe-Akele F."/>
            <person name="Simpson S."/>
            <person name="Morris K."/>
            <person name="Thomas W.K."/>
            <person name="Tisa L.S."/>
        </authorList>
    </citation>
    <scope>NUCLEOTIDE SEQUENCE [LARGE SCALE GENOMIC DNA]</scope>
    <source>
        <strain evidence="3">CpI1-S</strain>
    </source>
</reference>
<gene>
    <name evidence="2" type="ORF">FF36_02332</name>
</gene>
<evidence type="ECO:0000313" key="2">
    <source>
        <dbReference type="EMBL" id="KJE23374.1"/>
    </source>
</evidence>
<dbReference type="PATRIC" id="fig|1502723.3.peg.1356"/>
<sequence>MTNSKPDVQPWPDEDSRASAARTLRSAARWSLPPHHWQRRDARTRTVATALRQLEQALADQDPRLFAAAVRDLRYFADRALGDTDTRAVLAGSIPLAVDPADPSAGLVNGPPTELRLRIDVLITALDVPAELGSATVTAQSPSRIDE</sequence>
<comment type="caution">
    <text evidence="2">The sequence shown here is derived from an EMBL/GenBank/DDBJ whole genome shotgun (WGS) entry which is preliminary data.</text>
</comment>
<dbReference type="EMBL" id="JYFN01000014">
    <property type="protein sequence ID" value="KJE23374.1"/>
    <property type="molecule type" value="Genomic_DNA"/>
</dbReference>
<keyword evidence="3" id="KW-1185">Reference proteome</keyword>
<proteinExistence type="predicted"/>